<dbReference type="STRING" id="1802624.A2982_02805"/>
<gene>
    <name evidence="2" type="ORF">A2982_02805</name>
</gene>
<evidence type="ECO:0000313" key="3">
    <source>
        <dbReference type="Proteomes" id="UP000178771"/>
    </source>
</evidence>
<name>A0A1F4V327_UNCKA</name>
<evidence type="ECO:0000313" key="2">
    <source>
        <dbReference type="EMBL" id="OGC51470.1"/>
    </source>
</evidence>
<sequence>MSPNMGVDGYDNSITAEPAGENPGVEAAGSRIPSGTGVPLTYPTKIKGVAASAEAPVDAKVNVTPQRGLEVLSNFRAEGLNGRVLGSVSLGKTFIADIDASKADDWKGVLRQSISLN</sequence>
<comment type="caution">
    <text evidence="2">The sequence shown here is derived from an EMBL/GenBank/DDBJ whole genome shotgun (WGS) entry which is preliminary data.</text>
</comment>
<accession>A0A1F4V327</accession>
<protein>
    <submittedName>
        <fullName evidence="2">Uncharacterized protein</fullName>
    </submittedName>
</protein>
<proteinExistence type="predicted"/>
<dbReference type="EMBL" id="MEVH01000022">
    <property type="protein sequence ID" value="OGC51470.1"/>
    <property type="molecule type" value="Genomic_DNA"/>
</dbReference>
<feature type="region of interest" description="Disordered" evidence="1">
    <location>
        <begin position="1"/>
        <end position="36"/>
    </location>
</feature>
<evidence type="ECO:0000256" key="1">
    <source>
        <dbReference type="SAM" id="MobiDB-lite"/>
    </source>
</evidence>
<dbReference type="AlphaFoldDB" id="A0A1F4V327"/>
<organism evidence="2 3">
    <name type="scientific">candidate division WWE3 bacterium RIFCSPLOWO2_01_FULL_39_13</name>
    <dbReference type="NCBI Taxonomy" id="1802624"/>
    <lineage>
        <taxon>Bacteria</taxon>
        <taxon>Katanobacteria</taxon>
    </lineage>
</organism>
<dbReference type="Proteomes" id="UP000178771">
    <property type="component" value="Unassembled WGS sequence"/>
</dbReference>
<reference evidence="2 3" key="1">
    <citation type="journal article" date="2016" name="Nat. Commun.">
        <title>Thousands of microbial genomes shed light on interconnected biogeochemical processes in an aquifer system.</title>
        <authorList>
            <person name="Anantharaman K."/>
            <person name="Brown C.T."/>
            <person name="Hug L.A."/>
            <person name="Sharon I."/>
            <person name="Castelle C.J."/>
            <person name="Probst A.J."/>
            <person name="Thomas B.C."/>
            <person name="Singh A."/>
            <person name="Wilkins M.J."/>
            <person name="Karaoz U."/>
            <person name="Brodie E.L."/>
            <person name="Williams K.H."/>
            <person name="Hubbard S.S."/>
            <person name="Banfield J.F."/>
        </authorList>
    </citation>
    <scope>NUCLEOTIDE SEQUENCE [LARGE SCALE GENOMIC DNA]</scope>
</reference>